<dbReference type="Proteomes" id="UP000265100">
    <property type="component" value="Chromosome 4"/>
</dbReference>
<organism evidence="9 10">
    <name type="scientific">Astatotilapia calliptera</name>
    <name type="common">Eastern happy</name>
    <name type="synonym">Chromis callipterus</name>
    <dbReference type="NCBI Taxonomy" id="8154"/>
    <lineage>
        <taxon>Eukaryota</taxon>
        <taxon>Metazoa</taxon>
        <taxon>Chordata</taxon>
        <taxon>Craniata</taxon>
        <taxon>Vertebrata</taxon>
        <taxon>Euteleostomi</taxon>
        <taxon>Actinopterygii</taxon>
        <taxon>Neopterygii</taxon>
        <taxon>Teleostei</taxon>
        <taxon>Neoteleostei</taxon>
        <taxon>Acanthomorphata</taxon>
        <taxon>Ovalentaria</taxon>
        <taxon>Cichlomorphae</taxon>
        <taxon>Cichliformes</taxon>
        <taxon>Cichlidae</taxon>
        <taxon>African cichlids</taxon>
        <taxon>Pseudocrenilabrinae</taxon>
        <taxon>Haplochromini</taxon>
        <taxon>Astatotilapia</taxon>
    </lineage>
</organism>
<feature type="transmembrane region" description="Helical" evidence="6">
    <location>
        <begin position="152"/>
        <end position="174"/>
    </location>
</feature>
<feature type="transmembrane region" description="Helical" evidence="6">
    <location>
        <begin position="186"/>
        <end position="210"/>
    </location>
</feature>
<feature type="domain" description="TLC" evidence="8">
    <location>
        <begin position="32"/>
        <end position="256"/>
    </location>
</feature>
<keyword evidence="7" id="KW-0732">Signal</keyword>
<accession>A0A3P8Q709</accession>
<dbReference type="AlphaFoldDB" id="A0A3P8Q709"/>
<dbReference type="OMA" id="IIASSCR"/>
<keyword evidence="10" id="KW-1185">Reference proteome</keyword>
<evidence type="ECO:0000313" key="10">
    <source>
        <dbReference type="Proteomes" id="UP000265100"/>
    </source>
</evidence>
<evidence type="ECO:0000256" key="7">
    <source>
        <dbReference type="SAM" id="SignalP"/>
    </source>
</evidence>
<dbReference type="GO" id="GO:0050291">
    <property type="term" value="F:sphingosine N-acyltransferase activity"/>
    <property type="evidence" value="ECO:0007669"/>
    <property type="project" value="TreeGrafter"/>
</dbReference>
<dbReference type="PANTHER" id="PTHR13439">
    <property type="entry name" value="CT120 PROTEIN"/>
    <property type="match status" value="1"/>
</dbReference>
<dbReference type="GO" id="GO:0016020">
    <property type="term" value="C:membrane"/>
    <property type="evidence" value="ECO:0007669"/>
    <property type="project" value="UniProtKB-SubCell"/>
</dbReference>
<dbReference type="Bgee" id="ENSACLG00000017172">
    <property type="expression patterns" value="Expressed in camera-type eye and 2 other cell types or tissues"/>
</dbReference>
<dbReference type="STRING" id="8154.ENSACLP00000025220"/>
<evidence type="ECO:0000256" key="5">
    <source>
        <dbReference type="PROSITE-ProRule" id="PRU00205"/>
    </source>
</evidence>
<feature type="transmembrane region" description="Helical" evidence="6">
    <location>
        <begin position="125"/>
        <end position="146"/>
    </location>
</feature>
<feature type="chain" id="PRO_5018193987" description="TLC domain-containing protein" evidence="7">
    <location>
        <begin position="23"/>
        <end position="290"/>
    </location>
</feature>
<dbReference type="OrthoDB" id="10266980at2759"/>
<dbReference type="GO" id="GO:0055088">
    <property type="term" value="P:lipid homeostasis"/>
    <property type="evidence" value="ECO:0007669"/>
    <property type="project" value="TreeGrafter"/>
</dbReference>
<reference evidence="9" key="1">
    <citation type="submission" date="2018-05" db="EMBL/GenBank/DDBJ databases">
        <authorList>
            <person name="Datahose"/>
        </authorList>
    </citation>
    <scope>NUCLEOTIDE SEQUENCE</scope>
</reference>
<comment type="subcellular location">
    <subcellularLocation>
        <location evidence="1">Membrane</location>
        <topology evidence="1">Multi-pass membrane protein</topology>
    </subcellularLocation>
</comment>
<sequence length="290" mass="32373">MWGLVAAGSVFFPGLFLLSKQALKQLMGWSEGDAAVVSTRLVSSIQSIMASSAGCIIIASCRDVIEDRHWLTDAYILFATPYFAYDIYAMFLCYRHKLQVKGHEEAGQSIGLMGATVIGYLRREFLMVLHHIFMVTFCFPASLLWRQGKGDYFQGVLFLAELSTPSVSLGKVLIQYKKQHTLLHKVNGVVMLLTFFGCRVLLFPYLYYAYGRYASMPMYRVPLVAPWQCNLGTALLWPLQLYWFTLICRGALRLFTERSNSPPAILKADGNVGPANSCTTNQTAGGGRGE</sequence>
<dbReference type="GeneTree" id="ENSGT01010000222313"/>
<feature type="transmembrane region" description="Helical" evidence="6">
    <location>
        <begin position="230"/>
        <end position="252"/>
    </location>
</feature>
<reference evidence="9" key="2">
    <citation type="submission" date="2025-08" db="UniProtKB">
        <authorList>
            <consortium name="Ensembl"/>
        </authorList>
    </citation>
    <scope>IDENTIFICATION</scope>
</reference>
<dbReference type="PROSITE" id="PS50922">
    <property type="entry name" value="TLC"/>
    <property type="match status" value="1"/>
</dbReference>
<evidence type="ECO:0000256" key="2">
    <source>
        <dbReference type="ARBA" id="ARBA00022692"/>
    </source>
</evidence>
<evidence type="ECO:0000256" key="1">
    <source>
        <dbReference type="ARBA" id="ARBA00004141"/>
    </source>
</evidence>
<evidence type="ECO:0000256" key="4">
    <source>
        <dbReference type="ARBA" id="ARBA00023136"/>
    </source>
</evidence>
<keyword evidence="2 5" id="KW-0812">Transmembrane</keyword>
<feature type="signal peptide" evidence="7">
    <location>
        <begin position="1"/>
        <end position="22"/>
    </location>
</feature>
<dbReference type="PANTHER" id="PTHR13439:SF15">
    <property type="entry name" value="CERAMIDE SYNTHASE"/>
    <property type="match status" value="1"/>
</dbReference>
<keyword evidence="4 5" id="KW-0472">Membrane</keyword>
<keyword evidence="3 6" id="KW-1133">Transmembrane helix</keyword>
<dbReference type="GO" id="GO:0005783">
    <property type="term" value="C:endoplasmic reticulum"/>
    <property type="evidence" value="ECO:0007669"/>
    <property type="project" value="TreeGrafter"/>
</dbReference>
<proteinExistence type="predicted"/>
<evidence type="ECO:0000259" key="8">
    <source>
        <dbReference type="PROSITE" id="PS50922"/>
    </source>
</evidence>
<dbReference type="InterPro" id="IPR006634">
    <property type="entry name" value="TLC-dom"/>
</dbReference>
<dbReference type="InterPro" id="IPR050846">
    <property type="entry name" value="TLCD"/>
</dbReference>
<dbReference type="Pfam" id="PF03798">
    <property type="entry name" value="TRAM_LAG1_CLN8"/>
    <property type="match status" value="1"/>
</dbReference>
<evidence type="ECO:0000256" key="6">
    <source>
        <dbReference type="SAM" id="Phobius"/>
    </source>
</evidence>
<name>A0A3P8Q709_ASTCA</name>
<evidence type="ECO:0000256" key="3">
    <source>
        <dbReference type="ARBA" id="ARBA00022989"/>
    </source>
</evidence>
<dbReference type="Ensembl" id="ENSACLT00000025826.2">
    <property type="protein sequence ID" value="ENSACLP00000025220.1"/>
    <property type="gene ID" value="ENSACLG00000017172.2"/>
</dbReference>
<evidence type="ECO:0000313" key="9">
    <source>
        <dbReference type="Ensembl" id="ENSACLP00000025220.1"/>
    </source>
</evidence>
<reference evidence="9" key="3">
    <citation type="submission" date="2025-09" db="UniProtKB">
        <authorList>
            <consortium name="Ensembl"/>
        </authorList>
    </citation>
    <scope>IDENTIFICATION</scope>
</reference>
<dbReference type="SMART" id="SM00724">
    <property type="entry name" value="TLC"/>
    <property type="match status" value="1"/>
</dbReference>
<protein>
    <recommendedName>
        <fullName evidence="8">TLC domain-containing protein</fullName>
    </recommendedName>
</protein>
<feature type="transmembrane region" description="Helical" evidence="6">
    <location>
        <begin position="74"/>
        <end position="94"/>
    </location>
</feature>
<dbReference type="GO" id="GO:0046513">
    <property type="term" value="P:ceramide biosynthetic process"/>
    <property type="evidence" value="ECO:0007669"/>
    <property type="project" value="TreeGrafter"/>
</dbReference>
<gene>
    <name evidence="9" type="primary">TLCD3B</name>
</gene>